<protein>
    <submittedName>
        <fullName evidence="7">Sugar ABC transporter permease</fullName>
    </submittedName>
</protein>
<dbReference type="AlphaFoldDB" id="A0A124HJF4"/>
<feature type="transmembrane region" description="Helical" evidence="6">
    <location>
        <begin position="316"/>
        <end position="333"/>
    </location>
</feature>
<accession>A0A124HJF4</accession>
<evidence type="ECO:0000313" key="7">
    <source>
        <dbReference type="EMBL" id="KUN16302.1"/>
    </source>
</evidence>
<dbReference type="PANTHER" id="PTHR32196:SF72">
    <property type="entry name" value="RIBOSE IMPORT PERMEASE PROTEIN RBSC"/>
    <property type="match status" value="1"/>
</dbReference>
<reference evidence="7 8" key="1">
    <citation type="submission" date="2015-10" db="EMBL/GenBank/DDBJ databases">
        <title>Draft genome sequence of Streptomyces corchorusii DSM 40340, type strain for the species Streptomyces corchorusii.</title>
        <authorList>
            <person name="Ruckert C."/>
            <person name="Winkler A."/>
            <person name="Kalinowski J."/>
            <person name="Kampfer P."/>
            <person name="Glaeser S."/>
        </authorList>
    </citation>
    <scope>NUCLEOTIDE SEQUENCE [LARGE SCALE GENOMIC DNA]</scope>
    <source>
        <strain evidence="7 8">DSM 40340</strain>
    </source>
</reference>
<name>A0A124HJF4_STRCK</name>
<keyword evidence="3 6" id="KW-0812">Transmembrane</keyword>
<dbReference type="PANTHER" id="PTHR32196">
    <property type="entry name" value="ABC TRANSPORTER PERMEASE PROTEIN YPHD-RELATED-RELATED"/>
    <property type="match status" value="1"/>
</dbReference>
<evidence type="ECO:0000256" key="3">
    <source>
        <dbReference type="ARBA" id="ARBA00022692"/>
    </source>
</evidence>
<dbReference type="RefSeq" id="WP_059266688.1">
    <property type="nucleotide sequence ID" value="NZ_KQ948374.1"/>
</dbReference>
<keyword evidence="4 6" id="KW-1133">Transmembrane helix</keyword>
<evidence type="ECO:0000256" key="6">
    <source>
        <dbReference type="SAM" id="Phobius"/>
    </source>
</evidence>
<feature type="transmembrane region" description="Helical" evidence="6">
    <location>
        <begin position="288"/>
        <end position="310"/>
    </location>
</feature>
<feature type="transmembrane region" description="Helical" evidence="6">
    <location>
        <begin position="38"/>
        <end position="60"/>
    </location>
</feature>
<evidence type="ECO:0000256" key="4">
    <source>
        <dbReference type="ARBA" id="ARBA00022989"/>
    </source>
</evidence>
<evidence type="ECO:0000256" key="5">
    <source>
        <dbReference type="ARBA" id="ARBA00023136"/>
    </source>
</evidence>
<dbReference type="EMBL" id="LMWP01000057">
    <property type="protein sequence ID" value="KUN16302.1"/>
    <property type="molecule type" value="Genomic_DNA"/>
</dbReference>
<comment type="caution">
    <text evidence="7">The sequence shown here is derived from an EMBL/GenBank/DDBJ whole genome shotgun (WGS) entry which is preliminary data.</text>
</comment>
<dbReference type="Proteomes" id="UP000053398">
    <property type="component" value="Unassembled WGS sequence"/>
</dbReference>
<keyword evidence="8" id="KW-1185">Reference proteome</keyword>
<feature type="transmembrane region" description="Helical" evidence="6">
    <location>
        <begin position="142"/>
        <end position="160"/>
    </location>
</feature>
<dbReference type="Pfam" id="PF02653">
    <property type="entry name" value="BPD_transp_2"/>
    <property type="match status" value="1"/>
</dbReference>
<organism evidence="7 8">
    <name type="scientific">Streptomyces corchorusii</name>
    <name type="common">Streptomyces chibaensis</name>
    <dbReference type="NCBI Taxonomy" id="1903"/>
    <lineage>
        <taxon>Bacteria</taxon>
        <taxon>Bacillati</taxon>
        <taxon>Actinomycetota</taxon>
        <taxon>Actinomycetes</taxon>
        <taxon>Kitasatosporales</taxon>
        <taxon>Streptomycetaceae</taxon>
        <taxon>Streptomyces</taxon>
    </lineage>
</organism>
<feature type="transmembrane region" description="Helical" evidence="6">
    <location>
        <begin position="66"/>
        <end position="84"/>
    </location>
</feature>
<keyword evidence="2" id="KW-1003">Cell membrane</keyword>
<sequence length="343" mass="35515">MTHDTTTRSATPPPAVPRIAAAGCLTPSRVRQWAKKQYPLYILLALLLFAGLTSDAFFTVRNLQNLVVQVAVIGIVMLAQFLIVLTGGIDISVGAVVALAGVLCAGLFGGDNTLLAALVAITVGVAIGAFNGYLVAFRGLEAFIVTLGMLALARGLVYAYTEGQPITPHSPTFRVVATTATAQIPVLGIIWIGVALAVAFLTRRTVFGRRVYALGSSKQAAYASGVPVKTTMVAAYVIAGALVGLAGFLLTARVGAATPTAGNSYEIDSIAAVVIGGASLAGGRGRVLGAVIGTLIFGVISNLLVLLNVSTFLQDAFRGALIIFAVVLTTVRFRRDRATRARS</sequence>
<dbReference type="GO" id="GO:0005886">
    <property type="term" value="C:plasma membrane"/>
    <property type="evidence" value="ECO:0007669"/>
    <property type="project" value="UniProtKB-SubCell"/>
</dbReference>
<feature type="transmembrane region" description="Helical" evidence="6">
    <location>
        <begin position="180"/>
        <end position="201"/>
    </location>
</feature>
<dbReference type="CDD" id="cd06579">
    <property type="entry name" value="TM_PBP1_transp_AraH_like"/>
    <property type="match status" value="1"/>
</dbReference>
<dbReference type="InterPro" id="IPR001851">
    <property type="entry name" value="ABC_transp_permease"/>
</dbReference>
<feature type="transmembrane region" description="Helical" evidence="6">
    <location>
        <begin position="91"/>
        <end position="108"/>
    </location>
</feature>
<evidence type="ECO:0000256" key="1">
    <source>
        <dbReference type="ARBA" id="ARBA00004651"/>
    </source>
</evidence>
<proteinExistence type="predicted"/>
<evidence type="ECO:0000256" key="2">
    <source>
        <dbReference type="ARBA" id="ARBA00022475"/>
    </source>
</evidence>
<comment type="subcellular location">
    <subcellularLocation>
        <location evidence="1">Cell membrane</location>
        <topology evidence="1">Multi-pass membrane protein</topology>
    </subcellularLocation>
</comment>
<feature type="transmembrane region" description="Helical" evidence="6">
    <location>
        <begin position="264"/>
        <end position="281"/>
    </location>
</feature>
<dbReference type="GO" id="GO:0022857">
    <property type="term" value="F:transmembrane transporter activity"/>
    <property type="evidence" value="ECO:0007669"/>
    <property type="project" value="InterPro"/>
</dbReference>
<keyword evidence="5 6" id="KW-0472">Membrane</keyword>
<evidence type="ECO:0000313" key="8">
    <source>
        <dbReference type="Proteomes" id="UP000053398"/>
    </source>
</evidence>
<feature type="transmembrane region" description="Helical" evidence="6">
    <location>
        <begin position="114"/>
        <end position="135"/>
    </location>
</feature>
<gene>
    <name evidence="7" type="ORF">AQJ11_40105</name>
</gene>
<feature type="transmembrane region" description="Helical" evidence="6">
    <location>
        <begin position="233"/>
        <end position="252"/>
    </location>
</feature>